<evidence type="ECO:0000256" key="9">
    <source>
        <dbReference type="ARBA" id="ARBA00022777"/>
    </source>
</evidence>
<dbReference type="Pfam" id="PF02518">
    <property type="entry name" value="HATPase_c"/>
    <property type="match status" value="1"/>
</dbReference>
<keyword evidence="13" id="KW-0472">Membrane</keyword>
<dbReference type="Proteomes" id="UP000502699">
    <property type="component" value="Chromosome"/>
</dbReference>
<evidence type="ECO:0000256" key="11">
    <source>
        <dbReference type="ARBA" id="ARBA00022989"/>
    </source>
</evidence>
<comment type="catalytic activity">
    <reaction evidence="1">
        <text>ATP + protein L-histidine = ADP + protein N-phospho-L-histidine.</text>
        <dbReference type="EC" id="2.7.13.3"/>
    </reaction>
</comment>
<feature type="domain" description="Response regulatory" evidence="20">
    <location>
        <begin position="913"/>
        <end position="1034"/>
    </location>
</feature>
<dbReference type="CDD" id="cd17546">
    <property type="entry name" value="REC_hyHK_CKI1_RcsC-like"/>
    <property type="match status" value="1"/>
</dbReference>
<evidence type="ECO:0000256" key="3">
    <source>
        <dbReference type="ARBA" id="ARBA00012438"/>
    </source>
</evidence>
<keyword evidence="4" id="KW-1003">Cell membrane</keyword>
<dbReference type="Pfam" id="PF00512">
    <property type="entry name" value="HisKA"/>
    <property type="match status" value="1"/>
</dbReference>
<dbReference type="PRINTS" id="PR00344">
    <property type="entry name" value="BCTRLSENSOR"/>
</dbReference>
<feature type="domain" description="Response regulatory" evidence="20">
    <location>
        <begin position="1066"/>
        <end position="1186"/>
    </location>
</feature>
<evidence type="ECO:0000256" key="1">
    <source>
        <dbReference type="ARBA" id="ARBA00000085"/>
    </source>
</evidence>
<evidence type="ECO:0000313" key="23">
    <source>
        <dbReference type="EMBL" id="QIK37892.1"/>
    </source>
</evidence>
<keyword evidence="8" id="KW-0547">Nucleotide-binding</keyword>
<evidence type="ECO:0000256" key="5">
    <source>
        <dbReference type="ARBA" id="ARBA00022553"/>
    </source>
</evidence>
<dbReference type="SMART" id="SM00073">
    <property type="entry name" value="HPT"/>
    <property type="match status" value="1"/>
</dbReference>
<dbReference type="GO" id="GO:0005886">
    <property type="term" value="C:plasma membrane"/>
    <property type="evidence" value="ECO:0007669"/>
    <property type="project" value="UniProtKB-SubCell"/>
</dbReference>
<dbReference type="PANTHER" id="PTHR45339">
    <property type="entry name" value="HYBRID SIGNAL TRANSDUCTION HISTIDINE KINASE J"/>
    <property type="match status" value="1"/>
</dbReference>
<feature type="coiled-coil region" evidence="18">
    <location>
        <begin position="47"/>
        <end position="81"/>
    </location>
</feature>
<evidence type="ECO:0000256" key="4">
    <source>
        <dbReference type="ARBA" id="ARBA00022475"/>
    </source>
</evidence>
<dbReference type="InterPro" id="IPR004358">
    <property type="entry name" value="Sig_transdc_His_kin-like_C"/>
</dbReference>
<dbReference type="InterPro" id="IPR003594">
    <property type="entry name" value="HATPase_dom"/>
</dbReference>
<accession>A0A6G7VD63</accession>
<dbReference type="SUPFAM" id="SSF47384">
    <property type="entry name" value="Homodimeric domain of signal transducing histidine kinase"/>
    <property type="match status" value="1"/>
</dbReference>
<proteinExistence type="predicted"/>
<dbReference type="InterPro" id="IPR001610">
    <property type="entry name" value="PAC"/>
</dbReference>
<dbReference type="CDD" id="cd16922">
    <property type="entry name" value="HATPase_EvgS-ArcB-TorS-like"/>
    <property type="match status" value="1"/>
</dbReference>
<dbReference type="Pfam" id="PF00072">
    <property type="entry name" value="Response_reg"/>
    <property type="match status" value="2"/>
</dbReference>
<evidence type="ECO:0000256" key="12">
    <source>
        <dbReference type="ARBA" id="ARBA00023012"/>
    </source>
</evidence>
<keyword evidence="11" id="KW-1133">Transmembrane helix</keyword>
<dbReference type="InterPro" id="IPR008207">
    <property type="entry name" value="Sig_transdc_His_kin_Hpt_dom"/>
</dbReference>
<feature type="modified residue" description="Phosphohistidine" evidence="16">
    <location>
        <position position="1263"/>
    </location>
</feature>
<dbReference type="FunFam" id="1.10.287.130:FF:000002">
    <property type="entry name" value="Two-component osmosensing histidine kinase"/>
    <property type="match status" value="1"/>
</dbReference>
<dbReference type="Gene3D" id="1.10.287.130">
    <property type="match status" value="1"/>
</dbReference>
<feature type="domain" description="PAC" evidence="21">
    <location>
        <begin position="289"/>
        <end position="341"/>
    </location>
</feature>
<dbReference type="GO" id="GO:0005524">
    <property type="term" value="F:ATP binding"/>
    <property type="evidence" value="ECO:0007669"/>
    <property type="project" value="UniProtKB-KW"/>
</dbReference>
<dbReference type="EMBL" id="CP048029">
    <property type="protein sequence ID" value="QIK37892.1"/>
    <property type="molecule type" value="Genomic_DNA"/>
</dbReference>
<dbReference type="InterPro" id="IPR035965">
    <property type="entry name" value="PAS-like_dom_sf"/>
</dbReference>
<dbReference type="SMART" id="SM00388">
    <property type="entry name" value="HisKA"/>
    <property type="match status" value="1"/>
</dbReference>
<dbReference type="SMART" id="SM00448">
    <property type="entry name" value="REC"/>
    <property type="match status" value="2"/>
</dbReference>
<evidence type="ECO:0000256" key="6">
    <source>
        <dbReference type="ARBA" id="ARBA00022679"/>
    </source>
</evidence>
<dbReference type="SUPFAM" id="SSF52172">
    <property type="entry name" value="CheY-like"/>
    <property type="match status" value="2"/>
</dbReference>
<keyword evidence="10" id="KW-0067">ATP-binding</keyword>
<evidence type="ECO:0000256" key="7">
    <source>
        <dbReference type="ARBA" id="ARBA00022692"/>
    </source>
</evidence>
<reference evidence="24" key="1">
    <citation type="submission" date="2020-01" db="EMBL/GenBank/DDBJ databases">
        <title>Caldichromatium gen. nov., sp. nov., a thermophilic purple sulfur bacterium member of the family Chromatiaceae isolated from Nakabusa hot spring, Japan.</title>
        <authorList>
            <person name="Saini M.K."/>
            <person name="Hanada S."/>
            <person name="Tank M."/>
        </authorList>
    </citation>
    <scope>NUCLEOTIDE SEQUENCE [LARGE SCALE GENOMIC DNA]</scope>
    <source>
        <strain evidence="24">No.7</strain>
    </source>
</reference>
<comment type="subunit">
    <text evidence="14">At low DSF concentrations, interacts with RpfF.</text>
</comment>
<evidence type="ECO:0000256" key="15">
    <source>
        <dbReference type="ARBA" id="ARBA00068150"/>
    </source>
</evidence>
<dbReference type="NCBIfam" id="TIGR00229">
    <property type="entry name" value="sensory_box"/>
    <property type="match status" value="2"/>
</dbReference>
<dbReference type="InterPro" id="IPR000700">
    <property type="entry name" value="PAS-assoc_C"/>
</dbReference>
<dbReference type="InterPro" id="IPR000014">
    <property type="entry name" value="PAS"/>
</dbReference>
<dbReference type="SMART" id="SM00091">
    <property type="entry name" value="PAS"/>
    <property type="match status" value="3"/>
</dbReference>
<dbReference type="InterPro" id="IPR036890">
    <property type="entry name" value="HATPase_C_sf"/>
</dbReference>
<dbReference type="GO" id="GO:0000155">
    <property type="term" value="F:phosphorelay sensor kinase activity"/>
    <property type="evidence" value="ECO:0007669"/>
    <property type="project" value="InterPro"/>
</dbReference>
<dbReference type="InterPro" id="IPR003018">
    <property type="entry name" value="GAF"/>
</dbReference>
<sequence length="1317" mass="148285">MSAHDKSAPDKPAFPNPLDIESRARQSLEQGNFDWVGQSLAEGELSLSELSENLLIYQAELELQNRELRETQGAIERIANRYTALFYGIPQPVLVIDRHGTILMSNYAADRLFAFKEKHRRNYYLSRLVSDHDEPLFSQVLISAWNDGEGHCSEIGFLTADKRTFIGELHMLRVPSEGPDTFQLICSVVDLTERFDQEVKLRAAYVRLAESELRYRVLADYSSDWDYWLGPDGEYRYVSPVCESVCGYPPTAFMSDPKLIDRLIHPDDWEIWLEHRRRVLSSPTQEPHTSLQVRIRRADGTYRWIEHVCRPIYGQDGTYQGRRGVNRDVTERKEYEMLLDLQKRRAEALLQLPKLAEQHDEHGFIEHSLAFAESLTASPIAFASLVNPDQETIELTAWSRAMLDQGLCPLPSDLLHYPLSRAGLWADAIRQGCPIIRNDYPASPDKVELYPERIPLQRFLVVPVLEGGLVRMVVGVGNKASDYNALDIETVQLIANALWRTVCQKRAERALRLNELHFRRLSLLMSDIVYACRLDERGRYWLEWIKGAVERITGYQSDQILRLGTWRRLVILADRPIFDQHLAQIGQGGIQTCILRLRRRDGGHVWVELTHQQFVEEDGQQRLYGGIKDVSERKQAESQLKLYLEQIESQNQELDRALTKASASVEAKSRFLANMSHEIRTPINGVIGVTRLLLDTDLSPEQRRLAEIVRDSGETLLALINDILDFSKIEAGKLELEPVEFDLYLLVEETLEMLALSAQAKGLELTYRIAPEVPAIVCGDARRLRQIMVNLLGNAIKFTHQGEVGIEITLARLEAHRALIRFEVYDTGIGIPEDQLDKLFTPFSQIDSSLARRFAGTGLGLVIVKQLAELMGGEVGLESQVGVGSRFWFTVELECRSSIENTLSQPKTLAAIYALVIDRYAANREQAAWLLREEGCRVETAGDVWEALAILEKGGDQGSPCDVILLDADLPSAKGISTAQLIKGHPVARAIPLVLLVPLSRQSAELEGDARLIAATLTKPLRRHLVRYCLLRLFGRDEGTVEPLLPGSEERDAWKAPQTPVYPEARILVVDDNLTNLIVTQGILEKLGYTKIDTAESGFNAIELLACNPYDLVLMDGQMPEMDGFETTRRIRHGEVEVLDPEVPIVAITALVMPCDVQRCLEVGMNAYISKPVAPKELARVLAEQLQCRYASETGQSIAVSLTTRQTAQLIFDSDDLMGRLYGDRKIAGGIIEQFLIDAPQRLDELRAAWIQGDIEGVRRKAHSLAGLSANISAPSLRSLAAKIEMGEVSVDLEVIATLEKNLEQLCAVLRDWLCDR</sequence>
<feature type="domain" description="HPt" evidence="22">
    <location>
        <begin position="1224"/>
        <end position="1313"/>
    </location>
</feature>
<evidence type="ECO:0000256" key="16">
    <source>
        <dbReference type="PROSITE-ProRule" id="PRU00110"/>
    </source>
</evidence>
<dbReference type="InterPro" id="IPR011006">
    <property type="entry name" value="CheY-like_superfamily"/>
</dbReference>
<evidence type="ECO:0000256" key="18">
    <source>
        <dbReference type="SAM" id="Coils"/>
    </source>
</evidence>
<dbReference type="InterPro" id="IPR001789">
    <property type="entry name" value="Sig_transdc_resp-reg_receiver"/>
</dbReference>
<dbReference type="PROSITE" id="PS50894">
    <property type="entry name" value="HPT"/>
    <property type="match status" value="1"/>
</dbReference>
<dbReference type="EC" id="2.7.13.3" evidence="3"/>
<dbReference type="CDD" id="cd00156">
    <property type="entry name" value="REC"/>
    <property type="match status" value="1"/>
</dbReference>
<keyword evidence="7" id="KW-0812">Transmembrane</keyword>
<evidence type="ECO:0000256" key="13">
    <source>
        <dbReference type="ARBA" id="ARBA00023136"/>
    </source>
</evidence>
<evidence type="ECO:0000259" key="20">
    <source>
        <dbReference type="PROSITE" id="PS50110"/>
    </source>
</evidence>
<evidence type="ECO:0000256" key="2">
    <source>
        <dbReference type="ARBA" id="ARBA00004651"/>
    </source>
</evidence>
<dbReference type="SUPFAM" id="SSF55785">
    <property type="entry name" value="PYP-like sensor domain (PAS domain)"/>
    <property type="match status" value="3"/>
</dbReference>
<keyword evidence="24" id="KW-1185">Reference proteome</keyword>
<evidence type="ECO:0000256" key="17">
    <source>
        <dbReference type="PROSITE-ProRule" id="PRU00169"/>
    </source>
</evidence>
<feature type="modified residue" description="4-aspartylphosphate" evidence="17">
    <location>
        <position position="967"/>
    </location>
</feature>
<dbReference type="SUPFAM" id="SSF47226">
    <property type="entry name" value="Histidine-containing phosphotransfer domain, HPT domain"/>
    <property type="match status" value="1"/>
</dbReference>
<dbReference type="Gene3D" id="1.20.120.160">
    <property type="entry name" value="HPT domain"/>
    <property type="match status" value="1"/>
</dbReference>
<dbReference type="SMART" id="SM00086">
    <property type="entry name" value="PAC"/>
    <property type="match status" value="3"/>
</dbReference>
<dbReference type="KEGG" id="cjap:GWK36_07720"/>
<dbReference type="Gene3D" id="3.30.450.20">
    <property type="entry name" value="PAS domain"/>
    <property type="match status" value="3"/>
</dbReference>
<evidence type="ECO:0000259" key="19">
    <source>
        <dbReference type="PROSITE" id="PS50109"/>
    </source>
</evidence>
<feature type="domain" description="Histidine kinase" evidence="19">
    <location>
        <begin position="674"/>
        <end position="895"/>
    </location>
</feature>
<dbReference type="FunFam" id="3.30.565.10:FF:000010">
    <property type="entry name" value="Sensor histidine kinase RcsC"/>
    <property type="match status" value="1"/>
</dbReference>
<dbReference type="InterPro" id="IPR003661">
    <property type="entry name" value="HisK_dim/P_dom"/>
</dbReference>
<evidence type="ECO:0000259" key="22">
    <source>
        <dbReference type="PROSITE" id="PS50894"/>
    </source>
</evidence>
<keyword evidence="5 17" id="KW-0597">Phosphoprotein</keyword>
<dbReference type="Pfam" id="PF13426">
    <property type="entry name" value="PAS_9"/>
    <property type="match status" value="1"/>
</dbReference>
<feature type="domain" description="PAC" evidence="21">
    <location>
        <begin position="591"/>
        <end position="642"/>
    </location>
</feature>
<evidence type="ECO:0000256" key="10">
    <source>
        <dbReference type="ARBA" id="ARBA00022840"/>
    </source>
</evidence>
<dbReference type="Pfam" id="PF13185">
    <property type="entry name" value="GAF_2"/>
    <property type="match status" value="1"/>
</dbReference>
<dbReference type="SMART" id="SM00387">
    <property type="entry name" value="HATPase_c"/>
    <property type="match status" value="1"/>
</dbReference>
<dbReference type="Pfam" id="PF01627">
    <property type="entry name" value="Hpt"/>
    <property type="match status" value="1"/>
</dbReference>
<organism evidence="23 24">
    <name type="scientific">Caldichromatium japonicum</name>
    <dbReference type="NCBI Taxonomy" id="2699430"/>
    <lineage>
        <taxon>Bacteria</taxon>
        <taxon>Pseudomonadati</taxon>
        <taxon>Pseudomonadota</taxon>
        <taxon>Gammaproteobacteria</taxon>
        <taxon>Chromatiales</taxon>
        <taxon>Chromatiaceae</taxon>
        <taxon>Caldichromatium</taxon>
    </lineage>
</organism>
<protein>
    <recommendedName>
        <fullName evidence="15">Sensory/regulatory protein RpfC</fullName>
        <ecNumber evidence="3">2.7.13.3</ecNumber>
    </recommendedName>
</protein>
<dbReference type="PROSITE" id="PS50113">
    <property type="entry name" value="PAC"/>
    <property type="match status" value="2"/>
</dbReference>
<dbReference type="InterPro" id="IPR036641">
    <property type="entry name" value="HPT_dom_sf"/>
</dbReference>
<keyword evidence="12" id="KW-0902">Two-component regulatory system</keyword>
<dbReference type="Pfam" id="PF08447">
    <property type="entry name" value="PAS_3"/>
    <property type="match status" value="2"/>
</dbReference>
<gene>
    <name evidence="23" type="ORF">GWK36_07720</name>
</gene>
<dbReference type="RefSeq" id="WP_166270655.1">
    <property type="nucleotide sequence ID" value="NZ_CP048029.1"/>
</dbReference>
<feature type="modified residue" description="4-aspartylphosphate" evidence="17">
    <location>
        <position position="1116"/>
    </location>
</feature>
<dbReference type="SUPFAM" id="SSF55874">
    <property type="entry name" value="ATPase domain of HSP90 chaperone/DNA topoisomerase II/histidine kinase"/>
    <property type="match status" value="1"/>
</dbReference>
<dbReference type="InterPro" id="IPR013655">
    <property type="entry name" value="PAS_fold_3"/>
</dbReference>
<evidence type="ECO:0000259" key="21">
    <source>
        <dbReference type="PROSITE" id="PS50113"/>
    </source>
</evidence>
<keyword evidence="9" id="KW-0418">Kinase</keyword>
<keyword evidence="18" id="KW-0175">Coiled coil</keyword>
<feature type="coiled-coil region" evidence="18">
    <location>
        <begin position="633"/>
        <end position="664"/>
    </location>
</feature>
<dbReference type="InterPro" id="IPR005467">
    <property type="entry name" value="His_kinase_dom"/>
</dbReference>
<evidence type="ECO:0000256" key="14">
    <source>
        <dbReference type="ARBA" id="ARBA00064003"/>
    </source>
</evidence>
<dbReference type="InterPro" id="IPR036097">
    <property type="entry name" value="HisK_dim/P_sf"/>
</dbReference>
<dbReference type="CDD" id="cd00082">
    <property type="entry name" value="HisKA"/>
    <property type="match status" value="1"/>
</dbReference>
<dbReference type="PROSITE" id="PS50109">
    <property type="entry name" value="HIS_KIN"/>
    <property type="match status" value="1"/>
</dbReference>
<name>A0A6G7VD63_9GAMM</name>
<dbReference type="Gene3D" id="3.40.50.2300">
    <property type="match status" value="2"/>
</dbReference>
<dbReference type="Gene3D" id="3.30.565.10">
    <property type="entry name" value="Histidine kinase-like ATPase, C-terminal domain"/>
    <property type="match status" value="1"/>
</dbReference>
<dbReference type="SUPFAM" id="SSF55781">
    <property type="entry name" value="GAF domain-like"/>
    <property type="match status" value="1"/>
</dbReference>
<dbReference type="PROSITE" id="PS50110">
    <property type="entry name" value="RESPONSE_REGULATORY"/>
    <property type="match status" value="2"/>
</dbReference>
<evidence type="ECO:0000256" key="8">
    <source>
        <dbReference type="ARBA" id="ARBA00022741"/>
    </source>
</evidence>
<keyword evidence="6" id="KW-0808">Transferase</keyword>
<evidence type="ECO:0000313" key="24">
    <source>
        <dbReference type="Proteomes" id="UP000502699"/>
    </source>
</evidence>
<dbReference type="PANTHER" id="PTHR45339:SF1">
    <property type="entry name" value="HYBRID SIGNAL TRANSDUCTION HISTIDINE KINASE J"/>
    <property type="match status" value="1"/>
</dbReference>
<comment type="subcellular location">
    <subcellularLocation>
        <location evidence="2">Cell membrane</location>
        <topology evidence="2">Multi-pass membrane protein</topology>
    </subcellularLocation>
</comment>
<dbReference type="CDD" id="cd00130">
    <property type="entry name" value="PAS"/>
    <property type="match status" value="3"/>
</dbReference>